<dbReference type="EC" id="3.4.18.1" evidence="3"/>
<dbReference type="AlphaFoldDB" id="A0A196SKX7"/>
<evidence type="ECO:0000313" key="14">
    <source>
        <dbReference type="Proteomes" id="UP000078348"/>
    </source>
</evidence>
<dbReference type="InterPro" id="IPR033157">
    <property type="entry name" value="CTSZ"/>
</dbReference>
<dbReference type="GO" id="GO:0006508">
    <property type="term" value="P:proteolysis"/>
    <property type="evidence" value="ECO:0007669"/>
    <property type="project" value="UniProtKB-KW"/>
</dbReference>
<keyword evidence="6" id="KW-0378">Hydrolase</keyword>
<name>A0A196SKX7_BLAHN</name>
<dbReference type="SMART" id="SM00645">
    <property type="entry name" value="Pept_C1"/>
    <property type="match status" value="2"/>
</dbReference>
<comment type="similarity">
    <text evidence="2">Belongs to the peptidase C1 family.</text>
</comment>
<evidence type="ECO:0000256" key="8">
    <source>
        <dbReference type="ARBA" id="ARBA00023145"/>
    </source>
</evidence>
<dbReference type="OrthoDB" id="190265at2759"/>
<evidence type="ECO:0000256" key="3">
    <source>
        <dbReference type="ARBA" id="ARBA00012516"/>
    </source>
</evidence>
<evidence type="ECO:0000256" key="1">
    <source>
        <dbReference type="ARBA" id="ARBA00001594"/>
    </source>
</evidence>
<dbReference type="GO" id="GO:0016807">
    <property type="term" value="F:cysteine-type carboxypeptidase activity"/>
    <property type="evidence" value="ECO:0007669"/>
    <property type="project" value="UniProtKB-EC"/>
</dbReference>
<dbReference type="InterPro" id="IPR000668">
    <property type="entry name" value="Peptidase_C1A_C"/>
</dbReference>
<dbReference type="InterPro" id="IPR038765">
    <property type="entry name" value="Papain-like_cys_pep_sf"/>
</dbReference>
<protein>
    <recommendedName>
        <fullName evidence="3">cathepsin X</fullName>
        <ecNumber evidence="3">3.4.18.1</ecNumber>
    </recommendedName>
</protein>
<reference evidence="13 14" key="1">
    <citation type="submission" date="2016-05" db="EMBL/GenBank/DDBJ databases">
        <title>Nuclear genome of Blastocystis sp. subtype 1 NandII.</title>
        <authorList>
            <person name="Gentekaki E."/>
            <person name="Curtis B."/>
            <person name="Stairs C."/>
            <person name="Eme L."/>
            <person name="Herman E."/>
            <person name="Klimes V."/>
            <person name="Arias M.C."/>
            <person name="Elias M."/>
            <person name="Hilliou F."/>
            <person name="Klute M."/>
            <person name="Malik S.-B."/>
            <person name="Pightling A."/>
            <person name="Rachubinski R."/>
            <person name="Salas D."/>
            <person name="Schlacht A."/>
            <person name="Suga H."/>
            <person name="Archibald J."/>
            <person name="Ball S.G."/>
            <person name="Clark G."/>
            <person name="Dacks J."/>
            <person name="Van Der Giezen M."/>
            <person name="Tsaousis A."/>
            <person name="Roger A."/>
        </authorList>
    </citation>
    <scope>NUCLEOTIDE SEQUENCE [LARGE SCALE GENOMIC DNA]</scope>
    <source>
        <strain evidence="14">ATCC 50177 / NandII</strain>
    </source>
</reference>
<evidence type="ECO:0000256" key="7">
    <source>
        <dbReference type="ARBA" id="ARBA00022807"/>
    </source>
</evidence>
<dbReference type="PRINTS" id="PR00705">
    <property type="entry name" value="PAPAIN"/>
</dbReference>
<dbReference type="STRING" id="478820.A0A196SKX7"/>
<proteinExistence type="inferred from homology"/>
<dbReference type="FunFam" id="3.90.70.10:FF:000060">
    <property type="entry name" value="Cathepsin Z"/>
    <property type="match status" value="1"/>
</dbReference>
<dbReference type="CDD" id="cd02698">
    <property type="entry name" value="Peptidase_C1A_CathepsinX"/>
    <property type="match status" value="1"/>
</dbReference>
<evidence type="ECO:0000313" key="13">
    <source>
        <dbReference type="EMBL" id="OAO16946.1"/>
    </source>
</evidence>
<keyword evidence="9" id="KW-1015">Disulfide bond</keyword>
<gene>
    <name evidence="13" type="ORF">AV274_1300</name>
</gene>
<keyword evidence="5 11" id="KW-0732">Signal</keyword>
<dbReference type="EMBL" id="LXWW01000053">
    <property type="protein sequence ID" value="OAO16946.1"/>
    <property type="molecule type" value="Genomic_DNA"/>
</dbReference>
<feature type="domain" description="Peptidase C1A papain C-terminal" evidence="12">
    <location>
        <begin position="329"/>
        <end position="560"/>
    </location>
</feature>
<evidence type="ECO:0000256" key="11">
    <source>
        <dbReference type="SAM" id="SignalP"/>
    </source>
</evidence>
<evidence type="ECO:0000259" key="12">
    <source>
        <dbReference type="SMART" id="SM00645"/>
    </source>
</evidence>
<feature type="domain" description="Peptidase C1A papain C-terminal" evidence="12">
    <location>
        <begin position="43"/>
        <end position="275"/>
    </location>
</feature>
<comment type="catalytic activity">
    <reaction evidence="1">
        <text>Release of C-terminal amino acid residues with broad specificity, but lacks action on C-terminal proline. Shows weak endopeptidase activity.</text>
        <dbReference type="EC" id="3.4.18.1"/>
    </reaction>
</comment>
<dbReference type="PROSITE" id="PS00640">
    <property type="entry name" value="THIOL_PROTEASE_ASN"/>
    <property type="match status" value="1"/>
</dbReference>
<keyword evidence="14" id="KW-1185">Reference proteome</keyword>
<sequence>MNSALALMLVALVAARGCLDPNNKIPDVVKTPQPWQYMTNEELPKSYDPRNIDGVSYVSVTKNQHIPQYCGSCWAFAAASAVSDRLRLMTKGAWPTAELSPQMIVNCATTANGCHGGGMSSAYKLMHERGAVDEGCMRYTADDNECTDINICRDCGHDYPCHAVKNYTKYFVEEYGSVSGEERMMKEIYARGPITCAIDATDDFYYNYRGGIYRDTSGAQSLNHAISVVGWGEEDGQKYWIMRNSWGSYWGEKGFARVVRGENNLGIESECTWAVPKVPQRMMANKRMRSAYNRAHYFPEPCAVRNDWNKVKPVIKTPQPYTYLNAAKLPESYDIRNIDGHNYATWNKNQHIPQYCGSCWAQGSTSAIADRFNLMRKGAWPSVELSVQEVINCGHSGSCHGGWDSGVYAYAEKEGIPDQTCQVYEAKDKECSDMNRCVDCDPDKGCFPIKEYKRYKINEYGSVSGAEKMKAEIYARGPISCFVEVTQQFLDYTGGLFVETDHAGLGGHIIEVTGWGKTEDGQEYWIGRNSWGEYWGENGWFRIQMYKDNLEIETGCTWGVPIIDF</sequence>
<evidence type="ECO:0000256" key="5">
    <source>
        <dbReference type="ARBA" id="ARBA00022729"/>
    </source>
</evidence>
<evidence type="ECO:0000256" key="10">
    <source>
        <dbReference type="ARBA" id="ARBA00023180"/>
    </source>
</evidence>
<dbReference type="FunFam" id="3.90.70.10:FF:000117">
    <property type="entry name" value="Probable papain cysteine protease"/>
    <property type="match status" value="1"/>
</dbReference>
<feature type="signal peptide" evidence="11">
    <location>
        <begin position="1"/>
        <end position="15"/>
    </location>
</feature>
<dbReference type="PANTHER" id="PTHR12411">
    <property type="entry name" value="CYSTEINE PROTEASE FAMILY C1-RELATED"/>
    <property type="match status" value="1"/>
</dbReference>
<organism evidence="13 14">
    <name type="scientific">Blastocystis sp. subtype 1 (strain ATCC 50177 / NandII)</name>
    <dbReference type="NCBI Taxonomy" id="478820"/>
    <lineage>
        <taxon>Eukaryota</taxon>
        <taxon>Sar</taxon>
        <taxon>Stramenopiles</taxon>
        <taxon>Bigyra</taxon>
        <taxon>Opalozoa</taxon>
        <taxon>Opalinata</taxon>
        <taxon>Blastocystidae</taxon>
        <taxon>Blastocystis</taxon>
    </lineage>
</organism>
<dbReference type="InterPro" id="IPR013128">
    <property type="entry name" value="Peptidase_C1A"/>
</dbReference>
<dbReference type="InterPro" id="IPR025661">
    <property type="entry name" value="Pept_asp_AS"/>
</dbReference>
<dbReference type="Gene3D" id="3.90.70.10">
    <property type="entry name" value="Cysteine proteinases"/>
    <property type="match status" value="2"/>
</dbReference>
<evidence type="ECO:0000256" key="2">
    <source>
        <dbReference type="ARBA" id="ARBA00008455"/>
    </source>
</evidence>
<evidence type="ECO:0000256" key="6">
    <source>
        <dbReference type="ARBA" id="ARBA00022801"/>
    </source>
</evidence>
<accession>A0A196SKX7</accession>
<dbReference type="Proteomes" id="UP000078348">
    <property type="component" value="Unassembled WGS sequence"/>
</dbReference>
<keyword evidence="7" id="KW-0788">Thiol protease</keyword>
<keyword evidence="10" id="KW-0325">Glycoprotein</keyword>
<feature type="chain" id="PRO_5012768728" description="cathepsin X" evidence="11">
    <location>
        <begin position="16"/>
        <end position="565"/>
    </location>
</feature>
<keyword evidence="8" id="KW-0865">Zymogen</keyword>
<dbReference type="SMR" id="A0A196SKX7"/>
<evidence type="ECO:0000256" key="4">
    <source>
        <dbReference type="ARBA" id="ARBA00022670"/>
    </source>
</evidence>
<keyword evidence="4 13" id="KW-0645">Protease</keyword>
<dbReference type="Pfam" id="PF00112">
    <property type="entry name" value="Peptidase_C1"/>
    <property type="match status" value="2"/>
</dbReference>
<evidence type="ECO:0000256" key="9">
    <source>
        <dbReference type="ARBA" id="ARBA00023157"/>
    </source>
</evidence>
<comment type="caution">
    <text evidence="13">The sequence shown here is derived from an EMBL/GenBank/DDBJ whole genome shotgun (WGS) entry which is preliminary data.</text>
</comment>
<dbReference type="SUPFAM" id="SSF54001">
    <property type="entry name" value="Cysteine proteinases"/>
    <property type="match status" value="2"/>
</dbReference>